<comment type="caution">
    <text evidence="1">The sequence shown here is derived from an EMBL/GenBank/DDBJ whole genome shotgun (WGS) entry which is preliminary data.</text>
</comment>
<reference evidence="1 2" key="1">
    <citation type="submission" date="2015-09" db="EMBL/GenBank/DDBJ databases">
        <title>Draft genome sequence of a Caloramator mitchellensis, a moderate thermophile from the Great Artesian Basin of Australia.</title>
        <authorList>
            <person name="Patel B.K."/>
        </authorList>
    </citation>
    <scope>NUCLEOTIDE SEQUENCE [LARGE SCALE GENOMIC DNA]</scope>
    <source>
        <strain evidence="1 2">VF08</strain>
    </source>
</reference>
<dbReference type="AlphaFoldDB" id="A0A0R3K2D8"/>
<evidence type="ECO:0000313" key="2">
    <source>
        <dbReference type="Proteomes" id="UP000052015"/>
    </source>
</evidence>
<organism evidence="1 2">
    <name type="scientific">Caloramator mitchellensis</name>
    <dbReference type="NCBI Taxonomy" id="908809"/>
    <lineage>
        <taxon>Bacteria</taxon>
        <taxon>Bacillati</taxon>
        <taxon>Bacillota</taxon>
        <taxon>Clostridia</taxon>
        <taxon>Eubacteriales</taxon>
        <taxon>Clostridiaceae</taxon>
        <taxon>Caloramator</taxon>
    </lineage>
</organism>
<name>A0A0R3K2D8_CALMK</name>
<dbReference type="OrthoDB" id="1707591at2"/>
<evidence type="ECO:0000313" key="1">
    <source>
        <dbReference type="EMBL" id="KRQ87141.1"/>
    </source>
</evidence>
<dbReference type="EMBL" id="LKHP01000004">
    <property type="protein sequence ID" value="KRQ87141.1"/>
    <property type="molecule type" value="Genomic_DNA"/>
</dbReference>
<dbReference type="Proteomes" id="UP000052015">
    <property type="component" value="Unassembled WGS sequence"/>
</dbReference>
<protein>
    <submittedName>
        <fullName evidence="1">Uncharacterized protein</fullName>
    </submittedName>
</protein>
<accession>A0A0R3K2D8</accession>
<sequence length="296" mass="34541">MINKKRIINLMLIFFIVLQVGCANGVSDKEEIKQETEIMEQLDKIIQNGNKMDKVIDFINSNISLVSRENASKMINMLEKEQEKKLALLEEKFYSKDFQERFIKLYGSGFDINNIKDLQDEELKKLILETTTEGYRIETAEGYFFPIIDYESYKKYSSYVTDDIKEYINIMSLESTKVPAKDAALIIGWNEVIERAINQERFIKNYPNSAKINEIKQLYKKYLGFILYGVDNTPIFNEDGLILKDVKNTYIQVIKSYKVSGVTEIIKDYIDILQNNNDKITNDADKFRQIVIDSIK</sequence>
<dbReference type="RefSeq" id="WP_057977635.1">
    <property type="nucleotide sequence ID" value="NZ_LKHP01000004.1"/>
</dbReference>
<gene>
    <name evidence="1" type="ORF">ABG79_00939</name>
</gene>
<proteinExistence type="predicted"/>
<keyword evidence="2" id="KW-1185">Reference proteome</keyword>
<dbReference type="STRING" id="908809.ABG79_00939"/>